<organism evidence="1 2">
    <name type="scientific">Obba rivulosa</name>
    <dbReference type="NCBI Taxonomy" id="1052685"/>
    <lineage>
        <taxon>Eukaryota</taxon>
        <taxon>Fungi</taxon>
        <taxon>Dikarya</taxon>
        <taxon>Basidiomycota</taxon>
        <taxon>Agaricomycotina</taxon>
        <taxon>Agaricomycetes</taxon>
        <taxon>Polyporales</taxon>
        <taxon>Gelatoporiaceae</taxon>
        <taxon>Obba</taxon>
    </lineage>
</organism>
<sequence>MDYSMGMALPSMLVLPTVTKFSQVGLDFGFSTLCTGKLVGAQWHIYIALESLPGEGGEGDEWEIKFIDIDAEALGLSVCVHIHLPSASVTTFSTGLPVPDEDQATFSDFPMLLAMAMKFTPDLDPLTSFLSAGMRYSMGMMLPSMLTSPTVPRFSWAGLNFSFIDEFGDKDQVEDNMEAVAEILYFRVDFLYTTFIAAPQ</sequence>
<dbReference type="AlphaFoldDB" id="A0A8E2AXW5"/>
<accession>A0A8E2AXW5</accession>
<evidence type="ECO:0000313" key="1">
    <source>
        <dbReference type="EMBL" id="OCH93138.1"/>
    </source>
</evidence>
<protein>
    <submittedName>
        <fullName evidence="1">Uncharacterized protein</fullName>
    </submittedName>
</protein>
<dbReference type="EMBL" id="KV722359">
    <property type="protein sequence ID" value="OCH93138.1"/>
    <property type="molecule type" value="Genomic_DNA"/>
</dbReference>
<keyword evidence="2" id="KW-1185">Reference proteome</keyword>
<reference evidence="1 2" key="1">
    <citation type="submission" date="2016-07" db="EMBL/GenBank/DDBJ databases">
        <title>Draft genome of the white-rot fungus Obba rivulosa 3A-2.</title>
        <authorList>
            <consortium name="DOE Joint Genome Institute"/>
            <person name="Miettinen O."/>
            <person name="Riley R."/>
            <person name="Acob R."/>
            <person name="Barry K."/>
            <person name="Cullen D."/>
            <person name="De Vries R."/>
            <person name="Hainaut M."/>
            <person name="Hatakka A."/>
            <person name="Henrissat B."/>
            <person name="Hilden K."/>
            <person name="Kuo R."/>
            <person name="Labutti K."/>
            <person name="Lipzen A."/>
            <person name="Makela M.R."/>
            <person name="Sandor L."/>
            <person name="Spatafora J.W."/>
            <person name="Grigoriev I.V."/>
            <person name="Hibbett D.S."/>
        </authorList>
    </citation>
    <scope>NUCLEOTIDE SEQUENCE [LARGE SCALE GENOMIC DNA]</scope>
    <source>
        <strain evidence="1 2">3A-2</strain>
    </source>
</reference>
<proteinExistence type="predicted"/>
<name>A0A8E2AXW5_9APHY</name>
<gene>
    <name evidence="1" type="ORF">OBBRIDRAFT_832913</name>
</gene>
<evidence type="ECO:0000313" key="2">
    <source>
        <dbReference type="Proteomes" id="UP000250043"/>
    </source>
</evidence>
<dbReference type="Proteomes" id="UP000250043">
    <property type="component" value="Unassembled WGS sequence"/>
</dbReference>
<dbReference type="OrthoDB" id="674948at2759"/>